<evidence type="ECO:0000313" key="3">
    <source>
        <dbReference type="Proteomes" id="UP000284868"/>
    </source>
</evidence>
<dbReference type="InterPro" id="IPR036412">
    <property type="entry name" value="HAD-like_sf"/>
</dbReference>
<dbReference type="OrthoDB" id="9810101at2"/>
<dbReference type="PANTHER" id="PTHR10000:SF8">
    <property type="entry name" value="HAD SUPERFAMILY HYDROLASE-LIKE, TYPE 3"/>
    <property type="match status" value="1"/>
</dbReference>
<evidence type="ECO:0000313" key="1">
    <source>
        <dbReference type="EMBL" id="MBS4883754.1"/>
    </source>
</evidence>
<dbReference type="EMBL" id="QRPK01000025">
    <property type="protein sequence ID" value="RHM10819.1"/>
    <property type="molecule type" value="Genomic_DNA"/>
</dbReference>
<dbReference type="RefSeq" id="WP_004800648.1">
    <property type="nucleotide sequence ID" value="NZ_CABKNA010000002.1"/>
</dbReference>
<dbReference type="PANTHER" id="PTHR10000">
    <property type="entry name" value="PHOSPHOSERINE PHOSPHATASE"/>
    <property type="match status" value="1"/>
</dbReference>
<dbReference type="NCBIfam" id="TIGR00099">
    <property type="entry name" value="Cof-subfamily"/>
    <property type="match status" value="1"/>
</dbReference>
<dbReference type="GO" id="GO:0000287">
    <property type="term" value="F:magnesium ion binding"/>
    <property type="evidence" value="ECO:0007669"/>
    <property type="project" value="TreeGrafter"/>
</dbReference>
<dbReference type="Gene3D" id="3.30.1240.10">
    <property type="match status" value="1"/>
</dbReference>
<dbReference type="SFLD" id="SFLDS00003">
    <property type="entry name" value="Haloacid_Dehalogenase"/>
    <property type="match status" value="1"/>
</dbReference>
<dbReference type="SFLD" id="SFLDG01140">
    <property type="entry name" value="C2.B:_Phosphomannomutase_and_P"/>
    <property type="match status" value="1"/>
</dbReference>
<dbReference type="InterPro" id="IPR000150">
    <property type="entry name" value="Cof"/>
</dbReference>
<gene>
    <name evidence="2" type="ORF">DWZ83_06015</name>
    <name evidence="1" type="ORF">KHZ85_03210</name>
</gene>
<dbReference type="NCBIfam" id="TIGR01484">
    <property type="entry name" value="HAD-SF-IIB"/>
    <property type="match status" value="1"/>
</dbReference>
<name>A0A415PDS2_9FIRM</name>
<keyword evidence="2" id="KW-0378">Hydrolase</keyword>
<dbReference type="Proteomes" id="UP000284868">
    <property type="component" value="Unassembled WGS sequence"/>
</dbReference>
<evidence type="ECO:0000313" key="2">
    <source>
        <dbReference type="EMBL" id="RHM10819.1"/>
    </source>
</evidence>
<dbReference type="AlphaFoldDB" id="A0A415PDS2"/>
<dbReference type="Proteomes" id="UP000753219">
    <property type="component" value="Unassembled WGS sequence"/>
</dbReference>
<dbReference type="InterPro" id="IPR006379">
    <property type="entry name" value="HAD-SF_hydro_IIB"/>
</dbReference>
<sequence length="287" mass="32966">MKIPKIRLIATDLDGTLLRDDKTIDEKTKERLIQAQKQGIIIVIATGRHKSGIDFVTKPLQLEQHGNNYVAGINGEIIYSYKNKEYFVDQVLCDKDAQIIRRTVKRFGCEAIYFCGYDMYDQISWWLKIKKLLYSLLFRKPADYGLKGAKHNFIELHKEHTFTQDINKVVFTQTKRFFDKHLEEMRKELRDYDLLKVGPGWIELMPKGVNKASAILKIAEANGISKEEILCFGDAENDLSMMQQIPHSIAMGNAMNIVKEAAFDICDSNMEAGIAKALDKYIFQKTS</sequence>
<dbReference type="GeneID" id="92794075"/>
<dbReference type="EMBL" id="JAGZMZ010000005">
    <property type="protein sequence ID" value="MBS4883754.1"/>
    <property type="molecule type" value="Genomic_DNA"/>
</dbReference>
<protein>
    <submittedName>
        <fullName evidence="2">Cof-type HAD-IIB family hydrolase</fullName>
    </submittedName>
</protein>
<proteinExistence type="predicted"/>
<dbReference type="CDD" id="cd07516">
    <property type="entry name" value="HAD_Pase"/>
    <property type="match status" value="1"/>
</dbReference>
<reference evidence="2 3" key="1">
    <citation type="submission" date="2018-08" db="EMBL/GenBank/DDBJ databases">
        <title>A genome reference for cultivated species of the human gut microbiota.</title>
        <authorList>
            <person name="Zou Y."/>
            <person name="Xue W."/>
            <person name="Luo G."/>
        </authorList>
    </citation>
    <scope>NUCLEOTIDE SEQUENCE [LARGE SCALE GENOMIC DNA]</scope>
    <source>
        <strain evidence="2 3">AF35-6BH</strain>
    </source>
</reference>
<dbReference type="SUPFAM" id="SSF56784">
    <property type="entry name" value="HAD-like"/>
    <property type="match status" value="1"/>
</dbReference>
<dbReference type="Pfam" id="PF08282">
    <property type="entry name" value="Hydrolase_3"/>
    <property type="match status" value="1"/>
</dbReference>
<organism evidence="2 3">
    <name type="scientific">Amedibacillus dolichus</name>
    <dbReference type="NCBI Taxonomy" id="31971"/>
    <lineage>
        <taxon>Bacteria</taxon>
        <taxon>Bacillati</taxon>
        <taxon>Bacillota</taxon>
        <taxon>Erysipelotrichia</taxon>
        <taxon>Erysipelotrichales</taxon>
        <taxon>Erysipelotrichaceae</taxon>
        <taxon>Amedibacillus</taxon>
    </lineage>
</organism>
<dbReference type="InterPro" id="IPR023214">
    <property type="entry name" value="HAD_sf"/>
</dbReference>
<keyword evidence="3" id="KW-1185">Reference proteome</keyword>
<accession>A0A415PDS2</accession>
<dbReference type="Gene3D" id="3.40.50.1000">
    <property type="entry name" value="HAD superfamily/HAD-like"/>
    <property type="match status" value="1"/>
</dbReference>
<dbReference type="GO" id="GO:0005829">
    <property type="term" value="C:cytosol"/>
    <property type="evidence" value="ECO:0007669"/>
    <property type="project" value="TreeGrafter"/>
</dbReference>
<comment type="caution">
    <text evidence="2">The sequence shown here is derived from an EMBL/GenBank/DDBJ whole genome shotgun (WGS) entry which is preliminary data.</text>
</comment>
<reference evidence="1" key="2">
    <citation type="submission" date="2021-02" db="EMBL/GenBank/DDBJ databases">
        <title>Infant gut strain persistence is associated with maternal origin, phylogeny, and functional potential including surface adhesion and iron acquisition.</title>
        <authorList>
            <person name="Lou Y.C."/>
        </authorList>
    </citation>
    <scope>NUCLEOTIDE SEQUENCE</scope>
    <source>
        <strain evidence="1">L3_108_103G1_dasL3_108_103G1_concoct_2</strain>
    </source>
</reference>
<dbReference type="GO" id="GO:0016791">
    <property type="term" value="F:phosphatase activity"/>
    <property type="evidence" value="ECO:0007669"/>
    <property type="project" value="UniProtKB-ARBA"/>
</dbReference>